<dbReference type="EC" id="3.5.1.2" evidence="10"/>
<dbReference type="AlphaFoldDB" id="A0A921LPZ0"/>
<feature type="active site" evidence="10 11">
    <location>
        <position position="196"/>
    </location>
</feature>
<dbReference type="HAMAP" id="MF_00278">
    <property type="entry name" value="HisH"/>
    <property type="match status" value="1"/>
</dbReference>
<keyword evidence="10" id="KW-0963">Cytoplasm</keyword>
<comment type="subcellular location">
    <subcellularLocation>
        <location evidence="10">Cytoplasm</location>
    </subcellularLocation>
</comment>
<protein>
    <recommendedName>
        <fullName evidence="10">Imidazole glycerol phosphate synthase subunit HisH</fullName>
        <ecNumber evidence="10">4.3.2.10</ecNumber>
    </recommendedName>
    <alternativeName>
        <fullName evidence="10">IGP synthase glutaminase subunit</fullName>
        <ecNumber evidence="10">3.5.1.2</ecNumber>
    </alternativeName>
    <alternativeName>
        <fullName evidence="10">IGP synthase subunit HisH</fullName>
    </alternativeName>
    <alternativeName>
        <fullName evidence="10">ImGP synthase subunit HisH</fullName>
        <shortName evidence="10">IGPS subunit HisH</shortName>
    </alternativeName>
</protein>
<evidence type="ECO:0000256" key="4">
    <source>
        <dbReference type="ARBA" id="ARBA00022801"/>
    </source>
</evidence>
<dbReference type="InterPro" id="IPR010139">
    <property type="entry name" value="Imidazole-glycPsynth_HisH"/>
</dbReference>
<feature type="active site" evidence="10 11">
    <location>
        <position position="194"/>
    </location>
</feature>
<dbReference type="PANTHER" id="PTHR42701">
    <property type="entry name" value="IMIDAZOLE GLYCEROL PHOSPHATE SYNTHASE SUBUNIT HISH"/>
    <property type="match status" value="1"/>
</dbReference>
<evidence type="ECO:0000256" key="1">
    <source>
        <dbReference type="ARBA" id="ARBA00005091"/>
    </source>
</evidence>
<dbReference type="EC" id="4.3.2.10" evidence="10"/>
<dbReference type="EMBL" id="DYVE01000320">
    <property type="protein sequence ID" value="HJG29455.1"/>
    <property type="molecule type" value="Genomic_DNA"/>
</dbReference>
<comment type="caution">
    <text evidence="13">The sequence shown here is derived from an EMBL/GenBank/DDBJ whole genome shotgun (WGS) entry which is preliminary data.</text>
</comment>
<proteinExistence type="inferred from homology"/>
<dbReference type="Pfam" id="PF00117">
    <property type="entry name" value="GATase"/>
    <property type="match status" value="1"/>
</dbReference>
<evidence type="ECO:0000313" key="13">
    <source>
        <dbReference type="EMBL" id="HJG29455.1"/>
    </source>
</evidence>
<evidence type="ECO:0000256" key="5">
    <source>
        <dbReference type="ARBA" id="ARBA00022962"/>
    </source>
</evidence>
<dbReference type="GO" id="GO:0016829">
    <property type="term" value="F:lyase activity"/>
    <property type="evidence" value="ECO:0007669"/>
    <property type="project" value="UniProtKB-KW"/>
</dbReference>
<evidence type="ECO:0000256" key="10">
    <source>
        <dbReference type="HAMAP-Rule" id="MF_00278"/>
    </source>
</evidence>
<evidence type="ECO:0000256" key="8">
    <source>
        <dbReference type="ARBA" id="ARBA00047838"/>
    </source>
</evidence>
<organism evidence="13 14">
    <name type="scientific">Subdoligranulum variabile</name>
    <dbReference type="NCBI Taxonomy" id="214851"/>
    <lineage>
        <taxon>Bacteria</taxon>
        <taxon>Bacillati</taxon>
        <taxon>Bacillota</taxon>
        <taxon>Clostridia</taxon>
        <taxon>Eubacteriales</taxon>
        <taxon>Oscillospiraceae</taxon>
        <taxon>Subdoligranulum</taxon>
    </lineage>
</organism>
<dbReference type="SUPFAM" id="SSF52317">
    <property type="entry name" value="Class I glutamine amidotransferase-like"/>
    <property type="match status" value="1"/>
</dbReference>
<comment type="catalytic activity">
    <reaction evidence="9 10">
        <text>L-glutamine + H2O = L-glutamate + NH4(+)</text>
        <dbReference type="Rhea" id="RHEA:15889"/>
        <dbReference type="ChEBI" id="CHEBI:15377"/>
        <dbReference type="ChEBI" id="CHEBI:28938"/>
        <dbReference type="ChEBI" id="CHEBI:29985"/>
        <dbReference type="ChEBI" id="CHEBI:58359"/>
        <dbReference type="EC" id="3.5.1.2"/>
    </reaction>
</comment>
<comment type="subunit">
    <text evidence="2 10">Heterodimer of HisH and HisF.</text>
</comment>
<name>A0A921LPZ0_9FIRM</name>
<feature type="domain" description="Glutamine amidotransferase" evidence="12">
    <location>
        <begin position="5"/>
        <end position="209"/>
    </location>
</feature>
<evidence type="ECO:0000256" key="11">
    <source>
        <dbReference type="PIRSR" id="PIRSR000495-1"/>
    </source>
</evidence>
<keyword evidence="3 10" id="KW-0028">Amino-acid biosynthesis</keyword>
<comment type="pathway">
    <text evidence="1 10">Amino-acid biosynthesis; L-histidine biosynthesis; L-histidine from 5-phospho-alpha-D-ribose 1-diphosphate: step 5/9.</text>
</comment>
<dbReference type="Gene3D" id="3.40.50.880">
    <property type="match status" value="1"/>
</dbReference>
<keyword evidence="6 10" id="KW-0368">Histidine biosynthesis</keyword>
<dbReference type="PANTHER" id="PTHR42701:SF1">
    <property type="entry name" value="IMIDAZOLE GLYCEROL PHOSPHATE SYNTHASE SUBUNIT HISH"/>
    <property type="match status" value="1"/>
</dbReference>
<evidence type="ECO:0000256" key="3">
    <source>
        <dbReference type="ARBA" id="ARBA00022605"/>
    </source>
</evidence>
<dbReference type="PROSITE" id="PS51273">
    <property type="entry name" value="GATASE_TYPE_1"/>
    <property type="match status" value="1"/>
</dbReference>
<dbReference type="NCBIfam" id="TIGR01855">
    <property type="entry name" value="IMP_synth_hisH"/>
    <property type="match status" value="1"/>
</dbReference>
<keyword evidence="7 10" id="KW-0456">Lyase</keyword>
<dbReference type="CDD" id="cd01748">
    <property type="entry name" value="GATase1_IGP_Synthase"/>
    <property type="match status" value="1"/>
</dbReference>
<dbReference type="Proteomes" id="UP000782880">
    <property type="component" value="Unassembled WGS sequence"/>
</dbReference>
<comment type="function">
    <text evidence="10">IGPS catalyzes the conversion of PRFAR and glutamine to IGP, AICAR and glutamate. The HisH subunit catalyzes the hydrolysis of glutamine to glutamate and ammonia as part of the synthesis of IGP and AICAR. The resulting ammonia molecule is channeled to the active site of HisF.</text>
</comment>
<dbReference type="GO" id="GO:0000107">
    <property type="term" value="F:imidazoleglycerol-phosphate synthase activity"/>
    <property type="evidence" value="ECO:0007669"/>
    <property type="project" value="UniProtKB-UniRule"/>
</dbReference>
<evidence type="ECO:0000313" key="14">
    <source>
        <dbReference type="Proteomes" id="UP000782880"/>
    </source>
</evidence>
<keyword evidence="5 10" id="KW-0315">Glutamine amidotransferase</keyword>
<reference evidence="13" key="1">
    <citation type="journal article" date="2021" name="PeerJ">
        <title>Extensive microbial diversity within the chicken gut microbiome revealed by metagenomics and culture.</title>
        <authorList>
            <person name="Gilroy R."/>
            <person name="Ravi A."/>
            <person name="Getino M."/>
            <person name="Pursley I."/>
            <person name="Horton D.L."/>
            <person name="Alikhan N.F."/>
            <person name="Baker D."/>
            <person name="Gharbi K."/>
            <person name="Hall N."/>
            <person name="Watson M."/>
            <person name="Adriaenssens E.M."/>
            <person name="Foster-Nyarko E."/>
            <person name="Jarju S."/>
            <person name="Secka A."/>
            <person name="Antonio M."/>
            <person name="Oren A."/>
            <person name="Chaudhuri R.R."/>
            <person name="La Ragione R."/>
            <person name="Hildebrand F."/>
            <person name="Pallen M.J."/>
        </authorList>
    </citation>
    <scope>NUCLEOTIDE SEQUENCE</scope>
    <source>
        <strain evidence="13">ChiBcec21-2208</strain>
    </source>
</reference>
<dbReference type="GO" id="GO:0005737">
    <property type="term" value="C:cytoplasm"/>
    <property type="evidence" value="ECO:0007669"/>
    <property type="project" value="UniProtKB-SubCell"/>
</dbReference>
<evidence type="ECO:0000259" key="12">
    <source>
        <dbReference type="Pfam" id="PF00117"/>
    </source>
</evidence>
<dbReference type="InterPro" id="IPR017926">
    <property type="entry name" value="GATASE"/>
</dbReference>
<evidence type="ECO:0000256" key="6">
    <source>
        <dbReference type="ARBA" id="ARBA00023102"/>
    </source>
</evidence>
<dbReference type="PIRSF" id="PIRSF000495">
    <property type="entry name" value="Amidotransf_hisH"/>
    <property type="match status" value="1"/>
</dbReference>
<dbReference type="InterPro" id="IPR029062">
    <property type="entry name" value="Class_I_gatase-like"/>
</dbReference>
<keyword evidence="4 10" id="KW-0378">Hydrolase</keyword>
<gene>
    <name evidence="10 13" type="primary">hisH</name>
    <name evidence="13" type="ORF">K8V20_12525</name>
</gene>
<accession>A0A921LPZ0</accession>
<comment type="catalytic activity">
    <reaction evidence="8 10">
        <text>5-[(5-phospho-1-deoxy-D-ribulos-1-ylimino)methylamino]-1-(5-phospho-beta-D-ribosyl)imidazole-4-carboxamide + L-glutamine = D-erythro-1-(imidazol-4-yl)glycerol 3-phosphate + 5-amino-1-(5-phospho-beta-D-ribosyl)imidazole-4-carboxamide + L-glutamate + H(+)</text>
        <dbReference type="Rhea" id="RHEA:24793"/>
        <dbReference type="ChEBI" id="CHEBI:15378"/>
        <dbReference type="ChEBI" id="CHEBI:29985"/>
        <dbReference type="ChEBI" id="CHEBI:58278"/>
        <dbReference type="ChEBI" id="CHEBI:58359"/>
        <dbReference type="ChEBI" id="CHEBI:58475"/>
        <dbReference type="ChEBI" id="CHEBI:58525"/>
        <dbReference type="EC" id="4.3.2.10"/>
    </reaction>
</comment>
<evidence type="ECO:0000256" key="9">
    <source>
        <dbReference type="ARBA" id="ARBA00049534"/>
    </source>
</evidence>
<feature type="active site" description="Nucleophile" evidence="10 11">
    <location>
        <position position="80"/>
    </location>
</feature>
<dbReference type="GO" id="GO:0004359">
    <property type="term" value="F:glutaminase activity"/>
    <property type="evidence" value="ECO:0007669"/>
    <property type="project" value="UniProtKB-EC"/>
</dbReference>
<sequence>MKVTVIDYGLSNLRSVQNAFAHCGAETLLTSFPADVQNAEALVLPGVGAFRDGMAGLAALGLVEPIRQKVAEGTSLLGICLGMQMLFEESEEFGCYAGLGLIPGRVVKIPGTDVHGAPQKVPHIRWDPLFPAGGRTDFAGTILADVEPGQECYFIHSYEAKPTAPADRLADTRYGGRDVCAVAAHGSVVGCQFHPEKSGPVGLSIVSQFLNICQK</sequence>
<dbReference type="GO" id="GO:0000105">
    <property type="term" value="P:L-histidine biosynthetic process"/>
    <property type="evidence" value="ECO:0007669"/>
    <property type="project" value="UniProtKB-UniRule"/>
</dbReference>
<evidence type="ECO:0000256" key="7">
    <source>
        <dbReference type="ARBA" id="ARBA00023239"/>
    </source>
</evidence>
<evidence type="ECO:0000256" key="2">
    <source>
        <dbReference type="ARBA" id="ARBA00011152"/>
    </source>
</evidence>
<reference evidence="13" key="2">
    <citation type="submission" date="2021-09" db="EMBL/GenBank/DDBJ databases">
        <authorList>
            <person name="Gilroy R."/>
        </authorList>
    </citation>
    <scope>NUCLEOTIDE SEQUENCE</scope>
    <source>
        <strain evidence="13">ChiBcec21-2208</strain>
    </source>
</reference>